<feature type="region of interest" description="Disordered" evidence="3">
    <location>
        <begin position="370"/>
        <end position="393"/>
    </location>
</feature>
<evidence type="ECO:0000313" key="6">
    <source>
        <dbReference type="Proteomes" id="UP000030689"/>
    </source>
</evidence>
<dbReference type="Proteomes" id="UP000030689">
    <property type="component" value="Unassembled WGS sequence"/>
</dbReference>
<dbReference type="CDD" id="cd09888">
    <property type="entry name" value="NGN_Euk"/>
    <property type="match status" value="1"/>
</dbReference>
<dbReference type="InterPro" id="IPR039385">
    <property type="entry name" value="NGN_Euk"/>
</dbReference>
<dbReference type="Pfam" id="PF23037">
    <property type="entry name" value="KOWx_SPT5"/>
    <property type="match status" value="1"/>
</dbReference>
<dbReference type="PANTHER" id="PTHR11125:SF8">
    <property type="entry name" value="PROTEIN RNA-DIRECTED DNA METHYLATION 3"/>
    <property type="match status" value="1"/>
</dbReference>
<feature type="compositionally biased region" description="Polar residues" evidence="3">
    <location>
        <begin position="854"/>
        <end position="866"/>
    </location>
</feature>
<dbReference type="GO" id="GO:0032044">
    <property type="term" value="C:DSIF complex"/>
    <property type="evidence" value="ECO:0007669"/>
    <property type="project" value="TreeGrafter"/>
</dbReference>
<dbReference type="EMBL" id="KI517464">
    <property type="protein sequence ID" value="ESQ43680.1"/>
    <property type="molecule type" value="Genomic_DNA"/>
</dbReference>
<dbReference type="InterPro" id="IPR057936">
    <property type="entry name" value="KOWx_Spt5"/>
</dbReference>
<dbReference type="FunFam" id="3.30.70.940:FF:000010">
    <property type="entry name" value="Protein RNA-directed DNA methylation 3"/>
    <property type="match status" value="1"/>
</dbReference>
<dbReference type="InterPro" id="IPR041973">
    <property type="entry name" value="KOW_Spt5_1"/>
</dbReference>
<dbReference type="GO" id="GO:0032784">
    <property type="term" value="P:regulation of DNA-templated transcription elongation"/>
    <property type="evidence" value="ECO:0007669"/>
    <property type="project" value="InterPro"/>
</dbReference>
<dbReference type="Gene3D" id="3.30.70.940">
    <property type="entry name" value="NusG, N-terminal domain"/>
    <property type="match status" value="1"/>
</dbReference>
<keyword evidence="6" id="KW-1185">Reference proteome</keyword>
<dbReference type="InterPro" id="IPR039659">
    <property type="entry name" value="SPT5"/>
</dbReference>
<gene>
    <name evidence="5" type="ORF">EUTSA_v10015730mg</name>
</gene>
<feature type="non-terminal residue" evidence="5">
    <location>
        <position position="936"/>
    </location>
</feature>
<dbReference type="InterPro" id="IPR041977">
    <property type="entry name" value="KOW_Spt5_4"/>
</dbReference>
<name>V4L0A1_EUTSA</name>
<dbReference type="PANTHER" id="PTHR11125">
    <property type="entry name" value="SUPPRESSOR OF TY 5"/>
    <property type="match status" value="1"/>
</dbReference>
<reference evidence="5 6" key="1">
    <citation type="journal article" date="2013" name="Front. Plant Sci.">
        <title>The Reference Genome of the Halophytic Plant Eutrema salsugineum.</title>
        <authorList>
            <person name="Yang R."/>
            <person name="Jarvis D.E."/>
            <person name="Chen H."/>
            <person name="Beilstein M.A."/>
            <person name="Grimwood J."/>
            <person name="Jenkins J."/>
            <person name="Shu S."/>
            <person name="Prochnik S."/>
            <person name="Xin M."/>
            <person name="Ma C."/>
            <person name="Schmutz J."/>
            <person name="Wing R.A."/>
            <person name="Mitchell-Olds T."/>
            <person name="Schumaker K.S."/>
            <person name="Wang X."/>
        </authorList>
    </citation>
    <scope>NUCLEOTIDE SEQUENCE [LARGE SCALE GENOMIC DNA]</scope>
</reference>
<evidence type="ECO:0000256" key="2">
    <source>
        <dbReference type="ARBA" id="ARBA00023242"/>
    </source>
</evidence>
<feature type="compositionally biased region" description="Basic and acidic residues" evidence="3">
    <location>
        <begin position="734"/>
        <end position="743"/>
    </location>
</feature>
<protein>
    <recommendedName>
        <fullName evidence="4">KOW domain-containing protein</fullName>
    </recommendedName>
</protein>
<feature type="compositionally biased region" description="Polar residues" evidence="3">
    <location>
        <begin position="627"/>
        <end position="647"/>
    </location>
</feature>
<dbReference type="AlphaFoldDB" id="V4L0A1"/>
<feature type="compositionally biased region" description="Polar residues" evidence="3">
    <location>
        <begin position="655"/>
        <end position="665"/>
    </location>
</feature>
<accession>V4L0A1</accession>
<dbReference type="Gramene" id="ESQ43680">
    <property type="protein sequence ID" value="ESQ43680"/>
    <property type="gene ID" value="EUTSA_v10015730mg"/>
</dbReference>
<dbReference type="SMART" id="SM00739">
    <property type="entry name" value="KOW"/>
    <property type="match status" value="2"/>
</dbReference>
<feature type="compositionally biased region" description="Basic and acidic residues" evidence="3">
    <location>
        <begin position="812"/>
        <end position="827"/>
    </location>
</feature>
<feature type="domain" description="KOW" evidence="4">
    <location>
        <begin position="236"/>
        <end position="263"/>
    </location>
</feature>
<dbReference type="GO" id="GO:0006368">
    <property type="term" value="P:transcription elongation by RNA polymerase II"/>
    <property type="evidence" value="ECO:0007669"/>
    <property type="project" value="TreeGrafter"/>
</dbReference>
<dbReference type="Pfam" id="PF23042">
    <property type="entry name" value="KOW1_SPT5"/>
    <property type="match status" value="1"/>
</dbReference>
<dbReference type="CDD" id="cd06084">
    <property type="entry name" value="KOW_Spt5_4"/>
    <property type="match status" value="1"/>
</dbReference>
<feature type="region of interest" description="Disordered" evidence="3">
    <location>
        <begin position="1"/>
        <end position="29"/>
    </location>
</feature>
<dbReference type="eggNOG" id="KOG1999">
    <property type="taxonomic scope" value="Eukaryota"/>
</dbReference>
<evidence type="ECO:0000259" key="4">
    <source>
        <dbReference type="SMART" id="SM00739"/>
    </source>
</evidence>
<dbReference type="OMA" id="RENSRNC"/>
<proteinExistence type="predicted"/>
<organism evidence="5 6">
    <name type="scientific">Eutrema salsugineum</name>
    <name type="common">Saltwater cress</name>
    <name type="synonym">Sisymbrium salsugineum</name>
    <dbReference type="NCBI Taxonomy" id="72664"/>
    <lineage>
        <taxon>Eukaryota</taxon>
        <taxon>Viridiplantae</taxon>
        <taxon>Streptophyta</taxon>
        <taxon>Embryophyta</taxon>
        <taxon>Tracheophyta</taxon>
        <taxon>Spermatophyta</taxon>
        <taxon>Magnoliopsida</taxon>
        <taxon>eudicotyledons</taxon>
        <taxon>Gunneridae</taxon>
        <taxon>Pentapetalae</taxon>
        <taxon>rosids</taxon>
        <taxon>malvids</taxon>
        <taxon>Brassicales</taxon>
        <taxon>Brassicaceae</taxon>
        <taxon>Eutremeae</taxon>
        <taxon>Eutrema</taxon>
    </lineage>
</organism>
<feature type="compositionally biased region" description="Gly residues" evidence="3">
    <location>
        <begin position="788"/>
        <end position="806"/>
    </location>
</feature>
<dbReference type="InterPro" id="IPR005824">
    <property type="entry name" value="KOW"/>
</dbReference>
<keyword evidence="2" id="KW-0539">Nucleus</keyword>
<feature type="region of interest" description="Disordered" evidence="3">
    <location>
        <begin position="627"/>
        <end position="936"/>
    </location>
</feature>
<dbReference type="Pfam" id="PF23291">
    <property type="entry name" value="KOW4_SPT5"/>
    <property type="match status" value="1"/>
</dbReference>
<dbReference type="GO" id="GO:0006357">
    <property type="term" value="P:regulation of transcription by RNA polymerase II"/>
    <property type="evidence" value="ECO:0007669"/>
    <property type="project" value="InterPro"/>
</dbReference>
<sequence>MDRKGKEKQVAGTDSSSGGKKRKGGVLFRDESFSKRRTPEVTQFFEESGEVGYYGGRALILSHLMVCLCYYLVKYLEDEPGVEANGEDDNAKQGSSSFVFPKEEYDRFMEERYKPGSGFVRYADDDVKSSIEMDALVPTAKDPPLWKVKCAIGRETHLVFCLMHKFVELRKIATKLHILSVFSVEHVKGFIFIEADKEQDVLEACKSLHGIHATRMTLLPKAEAPHLLTVQRKAKKLAEGTWARIKSGTYKGDLAQVVAVNDTRGKALIKLIPRIDMAALTQKYGGGVAVQKGLNPAPRLISPSELEEFRPIIQVKGDRDTGINFEHLDSLMLKDGFLHKKLSLDSLSWGVVPPREEILKFTPVEQKEPGDVYVRGKGEGSECGKGEGSSESKSESSYELYNLVCFSRKDFGLIVGVDDKGDGYKVLKEGSDVPVVVSVGKKEMQNGPFDSKFSALDMNNKQISISDVVKISKGPSEGKQGVVRQVYRGIIFLYAESEEDNGGYFCCKSQACEKIKLFTDESNEKTDGFDASAFGGIAPSPESPLSPEKEWQPKEKHINSNQGDKGSIWYLCRVIALRYPDVTVKLDAQHKILTVKSEHLARNTFLRTRSAWGSKPTSDRMSSFLTLHSQQPTDPDDNSSTWANATAENKPASAGDQSVGLNSWGKTPAPEASTAGGWGDAGASKSEASSWGKRGATASNVEDLGSWGKHGESSGGNKQDEDSRWGKLVGDSEATQKKEESSWGKKVGSDSGSGKRKGESSWGNKDGNSRASNKEGVSWGQQDTGSDGNQGGSAWGNQGGGFGSGKSGWNKSAEDAKASSNKDKDDGGSSWGKNDVGGFSWGKQDSGLGGSYWCKQNDTSGGSSLGKQKDTSGGSNLGRRGGGSVGYSSLFKQTEAGGGSSSGNLDSGRGDSDGASWELPKTTAKSNNMAKDKRPA</sequence>
<dbReference type="GO" id="GO:0003729">
    <property type="term" value="F:mRNA binding"/>
    <property type="evidence" value="ECO:0007669"/>
    <property type="project" value="TreeGrafter"/>
</dbReference>
<dbReference type="InterPro" id="IPR057584">
    <property type="entry name" value="RDM3_C"/>
</dbReference>
<dbReference type="CDD" id="cd06081">
    <property type="entry name" value="KOW_Spt5_1"/>
    <property type="match status" value="1"/>
</dbReference>
<dbReference type="InterPro" id="IPR005100">
    <property type="entry name" value="NGN-domain"/>
</dbReference>
<feature type="compositionally biased region" description="Gly residues" evidence="3">
    <location>
        <begin position="875"/>
        <end position="885"/>
    </location>
</feature>
<evidence type="ECO:0000256" key="3">
    <source>
        <dbReference type="SAM" id="MobiDB-lite"/>
    </source>
</evidence>
<dbReference type="Pfam" id="PF03439">
    <property type="entry name" value="Spt5-NGN"/>
    <property type="match status" value="1"/>
</dbReference>
<dbReference type="Pfam" id="PF23348">
    <property type="entry name" value="RDM3_C"/>
    <property type="match status" value="1"/>
</dbReference>
<evidence type="ECO:0000313" key="5">
    <source>
        <dbReference type="EMBL" id="ESQ43680.1"/>
    </source>
</evidence>
<comment type="subcellular location">
    <subcellularLocation>
        <location evidence="1">Nucleus</location>
    </subcellularLocation>
</comment>
<evidence type="ECO:0000256" key="1">
    <source>
        <dbReference type="ARBA" id="ARBA00004123"/>
    </source>
</evidence>
<dbReference type="InterPro" id="IPR036735">
    <property type="entry name" value="NGN_dom_sf"/>
</dbReference>
<feature type="domain" description="KOW" evidence="4">
    <location>
        <begin position="462"/>
        <end position="489"/>
    </location>
</feature>
<dbReference type="KEGG" id="eus:EUTSA_v10015730mg"/>
<dbReference type="STRING" id="72664.V4L0A1"/>